<evidence type="ECO:0000313" key="2">
    <source>
        <dbReference type="Proteomes" id="UP000439113"/>
    </source>
</evidence>
<protein>
    <submittedName>
        <fullName evidence="1">Uncharacterized protein</fullName>
    </submittedName>
</protein>
<dbReference type="RefSeq" id="WP_155447710.1">
    <property type="nucleotide sequence ID" value="NZ_JAOQNR010000024.1"/>
</dbReference>
<name>A0A6N8DRE7_RHOAC</name>
<accession>A0A6N8DRE7</accession>
<dbReference type="EMBL" id="WNKS01000025">
    <property type="protein sequence ID" value="MTV33029.1"/>
    <property type="molecule type" value="Genomic_DNA"/>
</dbReference>
<reference evidence="1 2" key="1">
    <citation type="submission" date="2019-11" db="EMBL/GenBank/DDBJ databases">
        <title>Whole-genome sequence of a Rhodoblastus acidophilus DSM 142.</title>
        <authorList>
            <person name="Kyndt J.A."/>
            <person name="Meyer T.E."/>
        </authorList>
    </citation>
    <scope>NUCLEOTIDE SEQUENCE [LARGE SCALE GENOMIC DNA]</scope>
    <source>
        <strain evidence="1 2">DSM 142</strain>
    </source>
</reference>
<gene>
    <name evidence="1" type="ORF">GJ654_18780</name>
</gene>
<organism evidence="1 2">
    <name type="scientific">Rhodoblastus acidophilus</name>
    <name type="common">Rhodopseudomonas acidophila</name>
    <dbReference type="NCBI Taxonomy" id="1074"/>
    <lineage>
        <taxon>Bacteria</taxon>
        <taxon>Pseudomonadati</taxon>
        <taxon>Pseudomonadota</taxon>
        <taxon>Alphaproteobacteria</taxon>
        <taxon>Hyphomicrobiales</taxon>
        <taxon>Rhodoblastaceae</taxon>
        <taxon>Rhodoblastus</taxon>
    </lineage>
</organism>
<sequence>MSNFAREWVDAEAALDEAMGEEWRLIPRGAPLRADGQPAVNARPSLEATDRQPVYFTGRFRMVPKVIHPAGRNKPASDVHPLSGVSPVLALSGAEAQRIRDLSGSDPQRGDLVARLADEAFFRVEMTQPLDLGMVEMTLVATNPPELSRTLAEPVYD</sequence>
<dbReference type="Proteomes" id="UP000439113">
    <property type="component" value="Unassembled WGS sequence"/>
</dbReference>
<comment type="caution">
    <text evidence="1">The sequence shown here is derived from an EMBL/GenBank/DDBJ whole genome shotgun (WGS) entry which is preliminary data.</text>
</comment>
<dbReference type="AlphaFoldDB" id="A0A6N8DRE7"/>
<evidence type="ECO:0000313" key="1">
    <source>
        <dbReference type="EMBL" id="MTV33029.1"/>
    </source>
</evidence>
<proteinExistence type="predicted"/>